<comment type="caution">
    <text evidence="1">The sequence shown here is derived from an EMBL/GenBank/DDBJ whole genome shotgun (WGS) entry which is preliminary data.</text>
</comment>
<protein>
    <submittedName>
        <fullName evidence="1">Uncharacterized protein</fullName>
    </submittedName>
</protein>
<proteinExistence type="predicted"/>
<dbReference type="Proteomes" id="UP001146120">
    <property type="component" value="Unassembled WGS sequence"/>
</dbReference>
<sequence length="56" mass="6037">MDPSVVSNDLSNPWLSLLYANYAAVNQTAALPVLQTVALDDGLSRSWALYIALSRA</sequence>
<reference evidence="1" key="1">
    <citation type="submission" date="2022-11" db="EMBL/GenBank/DDBJ databases">
        <authorList>
            <person name="Morgan W.R."/>
            <person name="Tartar A."/>
        </authorList>
    </citation>
    <scope>NUCLEOTIDE SEQUENCE</scope>
    <source>
        <strain evidence="1">ARSEF 373</strain>
    </source>
</reference>
<keyword evidence="2" id="KW-1185">Reference proteome</keyword>
<organism evidence="1 2">
    <name type="scientific">Lagenidium giganteum</name>
    <dbReference type="NCBI Taxonomy" id="4803"/>
    <lineage>
        <taxon>Eukaryota</taxon>
        <taxon>Sar</taxon>
        <taxon>Stramenopiles</taxon>
        <taxon>Oomycota</taxon>
        <taxon>Peronosporomycetes</taxon>
        <taxon>Pythiales</taxon>
        <taxon>Pythiaceae</taxon>
    </lineage>
</organism>
<dbReference type="Gene3D" id="1.20.5.420">
    <property type="entry name" value="Immunoglobulin FC, subunit C"/>
    <property type="match status" value="1"/>
</dbReference>
<reference evidence="1" key="2">
    <citation type="journal article" date="2023" name="Microbiol Resour">
        <title>Decontamination and Annotation of the Draft Genome Sequence of the Oomycete Lagenidium giganteum ARSEF 373.</title>
        <authorList>
            <person name="Morgan W.R."/>
            <person name="Tartar A."/>
        </authorList>
    </citation>
    <scope>NUCLEOTIDE SEQUENCE</scope>
    <source>
        <strain evidence="1">ARSEF 373</strain>
    </source>
</reference>
<evidence type="ECO:0000313" key="1">
    <source>
        <dbReference type="EMBL" id="DAZ98889.1"/>
    </source>
</evidence>
<dbReference type="EMBL" id="DAKRPA010000095">
    <property type="protein sequence ID" value="DAZ98889.1"/>
    <property type="molecule type" value="Genomic_DNA"/>
</dbReference>
<name>A0AAV2YZM0_9STRA</name>
<gene>
    <name evidence="1" type="ORF">N0F65_002614</name>
</gene>
<evidence type="ECO:0000313" key="2">
    <source>
        <dbReference type="Proteomes" id="UP001146120"/>
    </source>
</evidence>
<dbReference type="AlphaFoldDB" id="A0AAV2YZM0"/>
<accession>A0AAV2YZM0</accession>